<dbReference type="STRING" id="670154.SAMN04488002_3655"/>
<proteinExistence type="inferred from homology"/>
<reference evidence="18" key="1">
    <citation type="submission" date="2016-10" db="EMBL/GenBank/DDBJ databases">
        <authorList>
            <person name="Varghese N."/>
            <person name="Submissions S."/>
        </authorList>
    </citation>
    <scope>NUCLEOTIDE SEQUENCE [LARGE SCALE GENOMIC DNA]</scope>
    <source>
        <strain evidence="18">DSM 26921</strain>
    </source>
</reference>
<dbReference type="Proteomes" id="UP000199658">
    <property type="component" value="Unassembled WGS sequence"/>
</dbReference>
<comment type="similarity">
    <text evidence="3">Belongs to the formate dehydrogenase gamma subunit family.</text>
</comment>
<evidence type="ECO:0000313" key="17">
    <source>
        <dbReference type="EMBL" id="SFR64199.1"/>
    </source>
</evidence>
<protein>
    <submittedName>
        <fullName evidence="17">Formate dehydrogenase gamma subunit</fullName>
    </submittedName>
</protein>
<dbReference type="GO" id="GO:0005886">
    <property type="term" value="C:plasma membrane"/>
    <property type="evidence" value="ECO:0007669"/>
    <property type="project" value="UniProtKB-SubCell"/>
</dbReference>
<dbReference type="GO" id="GO:0008863">
    <property type="term" value="F:formate dehydrogenase (NAD+) activity"/>
    <property type="evidence" value="ECO:0007669"/>
    <property type="project" value="InterPro"/>
</dbReference>
<keyword evidence="7 14" id="KW-0812">Transmembrane</keyword>
<dbReference type="GO" id="GO:0022904">
    <property type="term" value="P:respiratory electron transport chain"/>
    <property type="evidence" value="ECO:0007669"/>
    <property type="project" value="InterPro"/>
</dbReference>
<feature type="transmembrane region" description="Helical" evidence="14">
    <location>
        <begin position="121"/>
        <end position="142"/>
    </location>
</feature>
<dbReference type="GO" id="GO:0009055">
    <property type="term" value="F:electron transfer activity"/>
    <property type="evidence" value="ECO:0007669"/>
    <property type="project" value="InterPro"/>
</dbReference>
<evidence type="ECO:0000256" key="3">
    <source>
        <dbReference type="ARBA" id="ARBA00010747"/>
    </source>
</evidence>
<dbReference type="GO" id="GO:0046872">
    <property type="term" value="F:metal ion binding"/>
    <property type="evidence" value="ECO:0007669"/>
    <property type="project" value="UniProtKB-KW"/>
</dbReference>
<dbReference type="InterPro" id="IPR006471">
    <property type="entry name" value="Formate_DH_gsu"/>
</dbReference>
<keyword evidence="9" id="KW-0249">Electron transport</keyword>
<dbReference type="GO" id="GO:0015944">
    <property type="term" value="P:formate oxidation"/>
    <property type="evidence" value="ECO:0007669"/>
    <property type="project" value="TreeGrafter"/>
</dbReference>
<evidence type="ECO:0000256" key="6">
    <source>
        <dbReference type="ARBA" id="ARBA00022617"/>
    </source>
</evidence>
<evidence type="ECO:0000256" key="4">
    <source>
        <dbReference type="ARBA" id="ARBA00022448"/>
    </source>
</evidence>
<dbReference type="PANTHER" id="PTHR30074">
    <property type="entry name" value="FORMATE DEHYDROGENASE, NITRATE-INDUCIBLE, CYTOCHROME B556 FDN SUBUNIT"/>
    <property type="match status" value="1"/>
</dbReference>
<dbReference type="GO" id="GO:0036397">
    <property type="term" value="F:formate dehydrogenase (quinone) activity"/>
    <property type="evidence" value="ECO:0007669"/>
    <property type="project" value="TreeGrafter"/>
</dbReference>
<dbReference type="AlphaFoldDB" id="A0A1I6IC50"/>
<comment type="cofactor">
    <cofactor evidence="1">
        <name>heme</name>
        <dbReference type="ChEBI" id="CHEBI:30413"/>
    </cofactor>
</comment>
<keyword evidence="10 14" id="KW-1133">Transmembrane helix</keyword>
<evidence type="ECO:0000313" key="18">
    <source>
        <dbReference type="Proteomes" id="UP000199658"/>
    </source>
</evidence>
<feature type="transmembrane region" description="Helical" evidence="14">
    <location>
        <begin position="267"/>
        <end position="288"/>
    </location>
</feature>
<feature type="transmembrane region" description="Helical" evidence="14">
    <location>
        <begin position="331"/>
        <end position="350"/>
    </location>
</feature>
<keyword evidence="15" id="KW-0732">Signal</keyword>
<evidence type="ECO:0000256" key="11">
    <source>
        <dbReference type="ARBA" id="ARBA00023004"/>
    </source>
</evidence>
<evidence type="ECO:0000256" key="1">
    <source>
        <dbReference type="ARBA" id="ARBA00001971"/>
    </source>
</evidence>
<comment type="subcellular location">
    <subcellularLocation>
        <location evidence="2">Cell membrane</location>
        <topology evidence="2">Multi-pass membrane protein</topology>
    </subcellularLocation>
</comment>
<dbReference type="InterPro" id="IPR051817">
    <property type="entry name" value="FDH_cytochrome_b556_subunit"/>
</dbReference>
<keyword evidence="18" id="KW-1185">Reference proteome</keyword>
<evidence type="ECO:0000256" key="5">
    <source>
        <dbReference type="ARBA" id="ARBA00022475"/>
    </source>
</evidence>
<keyword evidence="8" id="KW-0479">Metal-binding</keyword>
<dbReference type="RefSeq" id="WP_090220465.1">
    <property type="nucleotide sequence ID" value="NZ_FOYO01000002.1"/>
</dbReference>
<sequence length="395" mass="42921">MRFMLIILFSVFALLGPVAAQDGVADSRASTGGAQTLEDILARQAGQAIDDSFRSDATGDPARAAPTTGQLGTLGGSSDPELWRAFRYGSADITTQSRGPAAETLIQDGGMWWLEFREGPLLTYGGYLLAGTLVLLALFYLIRGRIRIDGEKTGRKIERFKAFERFGHWLLAVSFLVLGLTGLISLFGRKVLIPNFGHDAFSTIAIGSKWVHNNISWAFIVALVIIFVVWVVHNLPDRTDLNWLAKGGGIFTKGHPPAKKFNAGQKLIFWSVILLGGSISLTGVSLLFPFDLQLFAPTFAKLNAIGAPGWVGLAELPTTLTPQEEMQFAQLWHAIVSLVLIAIVFAHIYIGSVGMEGAFDAMGSGQVEEQWAREHHSLWVEEVKTKEPAAAAKEA</sequence>
<dbReference type="GO" id="GO:0009061">
    <property type="term" value="P:anaerobic respiration"/>
    <property type="evidence" value="ECO:0007669"/>
    <property type="project" value="TreeGrafter"/>
</dbReference>
<keyword evidence="5" id="KW-1003">Cell membrane</keyword>
<dbReference type="InterPro" id="IPR016174">
    <property type="entry name" value="Di-haem_cyt_TM"/>
</dbReference>
<evidence type="ECO:0000256" key="2">
    <source>
        <dbReference type="ARBA" id="ARBA00004651"/>
    </source>
</evidence>
<feature type="signal peptide" evidence="15">
    <location>
        <begin position="1"/>
        <end position="20"/>
    </location>
</feature>
<evidence type="ECO:0000256" key="13">
    <source>
        <dbReference type="SAM" id="MobiDB-lite"/>
    </source>
</evidence>
<organism evidence="17 18">
    <name type="scientific">Litoreibacter janthinus</name>
    <dbReference type="NCBI Taxonomy" id="670154"/>
    <lineage>
        <taxon>Bacteria</taxon>
        <taxon>Pseudomonadati</taxon>
        <taxon>Pseudomonadota</taxon>
        <taxon>Alphaproteobacteria</taxon>
        <taxon>Rhodobacterales</taxon>
        <taxon>Roseobacteraceae</taxon>
        <taxon>Litoreibacter</taxon>
    </lineage>
</organism>
<evidence type="ECO:0000256" key="9">
    <source>
        <dbReference type="ARBA" id="ARBA00022982"/>
    </source>
</evidence>
<keyword evidence="4" id="KW-0813">Transport</keyword>
<dbReference type="Gene3D" id="1.20.950.20">
    <property type="entry name" value="Transmembrane di-heme cytochromes, Chain C"/>
    <property type="match status" value="1"/>
</dbReference>
<feature type="transmembrane region" description="Helical" evidence="14">
    <location>
        <begin position="215"/>
        <end position="232"/>
    </location>
</feature>
<name>A0A1I6IC50_9RHOB</name>
<feature type="region of interest" description="Disordered" evidence="13">
    <location>
        <begin position="54"/>
        <end position="78"/>
    </location>
</feature>
<dbReference type="PANTHER" id="PTHR30074:SF6">
    <property type="entry name" value="FORMATE DEHYDROGENASE GAMMA SUBUNIT"/>
    <property type="match status" value="1"/>
</dbReference>
<dbReference type="NCBIfam" id="TIGR01583">
    <property type="entry name" value="formate-DH-gamm"/>
    <property type="match status" value="1"/>
</dbReference>
<feature type="chain" id="PRO_5011779784" evidence="15">
    <location>
        <begin position="21"/>
        <end position="395"/>
    </location>
</feature>
<evidence type="ECO:0000256" key="15">
    <source>
        <dbReference type="SAM" id="SignalP"/>
    </source>
</evidence>
<feature type="transmembrane region" description="Helical" evidence="14">
    <location>
        <begin position="166"/>
        <end position="187"/>
    </location>
</feature>
<dbReference type="GO" id="GO:0009326">
    <property type="term" value="C:formate dehydrogenase complex"/>
    <property type="evidence" value="ECO:0007669"/>
    <property type="project" value="InterPro"/>
</dbReference>
<evidence type="ECO:0000256" key="8">
    <source>
        <dbReference type="ARBA" id="ARBA00022723"/>
    </source>
</evidence>
<gene>
    <name evidence="17" type="ORF">SAMN04488002_3655</name>
</gene>
<evidence type="ECO:0000256" key="7">
    <source>
        <dbReference type="ARBA" id="ARBA00022692"/>
    </source>
</evidence>
<keyword evidence="11" id="KW-0408">Iron</keyword>
<evidence type="ECO:0000256" key="12">
    <source>
        <dbReference type="ARBA" id="ARBA00023136"/>
    </source>
</evidence>
<dbReference type="Pfam" id="PF01292">
    <property type="entry name" value="Ni_hydr_CYTB"/>
    <property type="match status" value="1"/>
</dbReference>
<accession>A0A1I6IC50</accession>
<evidence type="ECO:0000256" key="10">
    <source>
        <dbReference type="ARBA" id="ARBA00022989"/>
    </source>
</evidence>
<dbReference type="OrthoDB" id="9790598at2"/>
<feature type="domain" description="Cytochrome b561 bacterial/Ni-hydrogenase" evidence="16">
    <location>
        <begin position="159"/>
        <end position="362"/>
    </location>
</feature>
<evidence type="ECO:0000256" key="14">
    <source>
        <dbReference type="SAM" id="Phobius"/>
    </source>
</evidence>
<evidence type="ECO:0000259" key="16">
    <source>
        <dbReference type="Pfam" id="PF01292"/>
    </source>
</evidence>
<dbReference type="SUPFAM" id="SSF81342">
    <property type="entry name" value="Transmembrane di-heme cytochromes"/>
    <property type="match status" value="1"/>
</dbReference>
<keyword evidence="12 14" id="KW-0472">Membrane</keyword>
<dbReference type="EMBL" id="FOYO01000002">
    <property type="protein sequence ID" value="SFR64199.1"/>
    <property type="molecule type" value="Genomic_DNA"/>
</dbReference>
<dbReference type="InterPro" id="IPR011577">
    <property type="entry name" value="Cyt_b561_bac/Ni-Hgenase"/>
</dbReference>
<keyword evidence="6" id="KW-0349">Heme</keyword>